<dbReference type="NCBIfam" id="TIGR01913">
    <property type="entry name" value="bet_lambda"/>
    <property type="match status" value="1"/>
</dbReference>
<dbReference type="GO" id="GO:0006310">
    <property type="term" value="P:DNA recombination"/>
    <property type="evidence" value="ECO:0007669"/>
    <property type="project" value="InterPro"/>
</dbReference>
<dbReference type="EMBL" id="LZDD01000003">
    <property type="protein sequence ID" value="OJF71224.1"/>
    <property type="molecule type" value="Genomic_DNA"/>
</dbReference>
<proteinExistence type="predicted"/>
<dbReference type="AlphaFoldDB" id="A0A1L8MKE0"/>
<dbReference type="OrthoDB" id="7889018at2"/>
<keyword evidence="3" id="KW-1185">Reference proteome</keyword>
<dbReference type="GO" id="GO:0003677">
    <property type="term" value="F:DNA binding"/>
    <property type="evidence" value="ECO:0007669"/>
    <property type="project" value="InterPro"/>
</dbReference>
<reference evidence="3" key="1">
    <citation type="submission" date="2016-06" db="EMBL/GenBank/DDBJ databases">
        <authorList>
            <person name="de Vries S.P.W."/>
            <person name="Hadjirin N.F."/>
            <person name="Lay E.M."/>
            <person name="Zadoks R.N."/>
            <person name="Peacock S.J."/>
            <person name="Parkhill J."/>
            <person name="Grant A.J."/>
            <person name="Mcdougall S."/>
            <person name="Holmes M.A."/>
        </authorList>
    </citation>
    <scope>NUCLEOTIDE SEQUENCE [LARGE SCALE GENOMIC DNA]</scope>
    <source>
        <strain evidence="3">NZ1587</strain>
    </source>
</reference>
<comment type="caution">
    <text evidence="2">The sequence shown here is derived from an EMBL/GenBank/DDBJ whole genome shotgun (WGS) entry which is preliminary data.</text>
</comment>
<dbReference type="Proteomes" id="UP000182015">
    <property type="component" value="Unassembled WGS sequence"/>
</dbReference>
<organism evidence="2 3">
    <name type="scientific">Streptococcus bovimastitidis</name>
    <dbReference type="NCBI Taxonomy" id="1856638"/>
    <lineage>
        <taxon>Bacteria</taxon>
        <taxon>Bacillati</taxon>
        <taxon>Bacillota</taxon>
        <taxon>Bacilli</taxon>
        <taxon>Lactobacillales</taxon>
        <taxon>Streptococcaceae</taxon>
        <taxon>Streptococcus</taxon>
    </lineage>
</organism>
<evidence type="ECO:0000313" key="3">
    <source>
        <dbReference type="Proteomes" id="UP000182015"/>
    </source>
</evidence>
<name>A0A1L8MKE0_9STRE</name>
<accession>A0A1L8MKE0</accession>
<evidence type="ECO:0000313" key="2">
    <source>
        <dbReference type="EMBL" id="OJF71224.1"/>
    </source>
</evidence>
<feature type="region of interest" description="Disordered" evidence="1">
    <location>
        <begin position="213"/>
        <end position="243"/>
    </location>
</feature>
<dbReference type="Pfam" id="PF03837">
    <property type="entry name" value="RecT"/>
    <property type="match status" value="1"/>
</dbReference>
<evidence type="ECO:0000256" key="1">
    <source>
        <dbReference type="SAM" id="MobiDB-lite"/>
    </source>
</evidence>
<dbReference type="InterPro" id="IPR010183">
    <property type="entry name" value="Phage_lambda_Bet"/>
</dbReference>
<gene>
    <name evidence="2" type="ORF">A9Q68_08470</name>
</gene>
<feature type="compositionally biased region" description="Acidic residues" evidence="1">
    <location>
        <begin position="234"/>
        <end position="243"/>
    </location>
</feature>
<dbReference type="STRING" id="1856638.A9Q68_08470"/>
<dbReference type="InterPro" id="IPR018330">
    <property type="entry name" value="RecT_fam"/>
</dbReference>
<sequence>MTNEVTKQAKGDFLTNPQALTGSIIRKYLDPQGKASEEELAYFIATCKERNLNPFTKEVYFIKYGTNPAQIVVSKDAFMKRAEQNQNFDGFEAGVVIINDGELQHITGTILPPNATLVGGWAKVYRKDRKFPIEADADFKAYNTGKSMWAKMPALMIRKVALVSAMREAFSENVGGLYTTDEMGQNDPIDVTSSESQEEVKARKMKEIELYNQQQADPVIDEQQPDLFQTSEQISDEDLPFTV</sequence>
<dbReference type="RefSeq" id="WP_071794287.1">
    <property type="nucleotide sequence ID" value="NZ_LZDD01000003.1"/>
</dbReference>
<protein>
    <submittedName>
        <fullName evidence="2">Phage recombination protein Bet</fullName>
    </submittedName>
</protein>